<dbReference type="Gene3D" id="3.30.70.260">
    <property type="match status" value="1"/>
</dbReference>
<evidence type="ECO:0000313" key="2">
    <source>
        <dbReference type="EMBL" id="CCG00414.1"/>
    </source>
</evidence>
<gene>
    <name evidence="2" type="ORF">VIS_S18_DB-B8_0019</name>
    <name evidence="1" type="ORF">VIS_S18DAB70019</name>
</gene>
<sequence length="97" mass="11256">MSNKSTKSEDFYLRFEEQLKESQSWPGSYLYKFILKNDEGELDKLKSILYSFKGNISQKSSTNNKFISVTFDFYASTPADVIKIYKEVSVIEDIISL</sequence>
<protein>
    <submittedName>
        <fullName evidence="2">Protein containing DUF493</fullName>
    </submittedName>
</protein>
<dbReference type="EMBL" id="FO117607">
    <property type="protein sequence ID" value="CCG00414.1"/>
    <property type="molecule type" value="Genomic_DNA"/>
</dbReference>
<organism evidence="2">
    <name type="scientific">uncultured Flavobacteriia bacterium</name>
    <dbReference type="NCBI Taxonomy" id="212695"/>
    <lineage>
        <taxon>Bacteria</taxon>
        <taxon>Pseudomonadati</taxon>
        <taxon>Bacteroidota</taxon>
        <taxon>Flavobacteriia</taxon>
        <taxon>environmental samples</taxon>
    </lineage>
</organism>
<dbReference type="EMBL" id="FO117606">
    <property type="protein sequence ID" value="CCG00374.1"/>
    <property type="molecule type" value="Genomic_DNA"/>
</dbReference>
<evidence type="ECO:0000313" key="1">
    <source>
        <dbReference type="EMBL" id="CCG00374.1"/>
    </source>
</evidence>
<dbReference type="Pfam" id="PF04359">
    <property type="entry name" value="DUF493"/>
    <property type="match status" value="1"/>
</dbReference>
<dbReference type="SUPFAM" id="SSF117991">
    <property type="entry name" value="YbeD/HP0495-like"/>
    <property type="match status" value="1"/>
</dbReference>
<reference evidence="2" key="1">
    <citation type="journal article" date="2012" name="Environ. Microbiol.">
        <title>Genomic content of uncultured Bacteroidetes from contrasting oceanic provinces in the North Atlantic Ocean.</title>
        <authorList>
            <person name="Gomez-Pereira P.R."/>
            <person name="Schuler M."/>
            <person name="Fuchs B.M."/>
            <person name="Bennke C."/>
            <person name="Teeling H."/>
            <person name="Waldmann J."/>
            <person name="Richter M."/>
            <person name="Barbe V."/>
            <person name="Bataille E."/>
            <person name="Glockner F.O."/>
            <person name="Amann R."/>
        </authorList>
    </citation>
    <scope>NUCLEOTIDE SEQUENCE</scope>
</reference>
<accession>H6RHA3</accession>
<name>H6RHA3_9BACT</name>
<dbReference type="InterPro" id="IPR027471">
    <property type="entry name" value="YbeD-like_sf"/>
</dbReference>
<reference evidence="2" key="2">
    <citation type="submission" date="2012-02" db="EMBL/GenBank/DDBJ databases">
        <authorList>
            <person name="Genoscope - CEA"/>
        </authorList>
    </citation>
    <scope>NUCLEOTIDE SEQUENCE</scope>
</reference>
<dbReference type="InterPro" id="IPR007454">
    <property type="entry name" value="UPF0250_YbeD-like"/>
</dbReference>
<proteinExistence type="predicted"/>
<dbReference type="AlphaFoldDB" id="H6RHA3"/>